<feature type="transmembrane region" description="Helical" evidence="3">
    <location>
        <begin position="384"/>
        <end position="404"/>
    </location>
</feature>
<feature type="transmembrane region" description="Helical" evidence="3">
    <location>
        <begin position="416"/>
        <end position="438"/>
    </location>
</feature>
<dbReference type="PANTHER" id="PTHR11360:SF315">
    <property type="entry name" value="TRANSPORTER MCH2-RELATED"/>
    <property type="match status" value="1"/>
</dbReference>
<keyword evidence="3" id="KW-0812">Transmembrane</keyword>
<evidence type="ECO:0000259" key="4">
    <source>
        <dbReference type="PROSITE" id="PS50850"/>
    </source>
</evidence>
<feature type="transmembrane region" description="Helical" evidence="3">
    <location>
        <begin position="450"/>
        <end position="472"/>
    </location>
</feature>
<protein>
    <recommendedName>
        <fullName evidence="4">Major facilitator superfamily (MFS) profile domain-containing protein</fullName>
    </recommendedName>
</protein>
<dbReference type="OrthoDB" id="5667at2759"/>
<dbReference type="Gene3D" id="1.20.1250.20">
    <property type="entry name" value="MFS general substrate transporter like domains"/>
    <property type="match status" value="2"/>
</dbReference>
<dbReference type="PROSITE" id="PS50850">
    <property type="entry name" value="MFS"/>
    <property type="match status" value="1"/>
</dbReference>
<feature type="transmembrane region" description="Helical" evidence="3">
    <location>
        <begin position="86"/>
        <end position="109"/>
    </location>
</feature>
<dbReference type="GO" id="GO:0022857">
    <property type="term" value="F:transmembrane transporter activity"/>
    <property type="evidence" value="ECO:0007669"/>
    <property type="project" value="InterPro"/>
</dbReference>
<evidence type="ECO:0000256" key="1">
    <source>
        <dbReference type="ARBA" id="ARBA00004141"/>
    </source>
</evidence>
<organism evidence="5 6">
    <name type="scientific">Circinella minor</name>
    <dbReference type="NCBI Taxonomy" id="1195481"/>
    <lineage>
        <taxon>Eukaryota</taxon>
        <taxon>Fungi</taxon>
        <taxon>Fungi incertae sedis</taxon>
        <taxon>Mucoromycota</taxon>
        <taxon>Mucoromycotina</taxon>
        <taxon>Mucoromycetes</taxon>
        <taxon>Mucorales</taxon>
        <taxon>Lichtheimiaceae</taxon>
        <taxon>Circinella</taxon>
    </lineage>
</organism>
<dbReference type="EMBL" id="JAEPRB010000042">
    <property type="protein sequence ID" value="KAG2224493.1"/>
    <property type="molecule type" value="Genomic_DNA"/>
</dbReference>
<dbReference type="CDD" id="cd17352">
    <property type="entry name" value="MFS_MCT_SLC16"/>
    <property type="match status" value="1"/>
</dbReference>
<dbReference type="InterPro" id="IPR050327">
    <property type="entry name" value="Proton-linked_MCT"/>
</dbReference>
<dbReference type="Pfam" id="PF07690">
    <property type="entry name" value="MFS_1"/>
    <property type="match status" value="1"/>
</dbReference>
<keyword evidence="3" id="KW-0472">Membrane</keyword>
<dbReference type="InterPro" id="IPR011701">
    <property type="entry name" value="MFS"/>
</dbReference>
<feature type="transmembrane region" description="Helical" evidence="3">
    <location>
        <begin position="217"/>
        <end position="240"/>
    </location>
</feature>
<gene>
    <name evidence="5" type="ORF">INT45_010559</name>
</gene>
<comment type="subcellular location">
    <subcellularLocation>
        <location evidence="1">Membrane</location>
        <topology evidence="1">Multi-pass membrane protein</topology>
    </subcellularLocation>
</comment>
<dbReference type="AlphaFoldDB" id="A0A8H7S9J7"/>
<feature type="transmembrane region" description="Helical" evidence="3">
    <location>
        <begin position="129"/>
        <end position="150"/>
    </location>
</feature>
<feature type="domain" description="Major facilitator superfamily (MFS) profile" evidence="4">
    <location>
        <begin position="86"/>
        <end position="475"/>
    </location>
</feature>
<sequence length="482" mass="52165">MTCTPRSDESDNELTVTQHIINVDLEKGVVKDFIINNQFLMNKSYSQNNKELVPNHLEKIDTVERDESTIADSSTDTLDDIPDGGYGWAVAAAGFLGYFVLMGVANLWGLFSQAYATSILKGKASTLELITIGSLIFVSLNIFSPLSILLSRFGTRFSYGLGGFLMCLAIILAGFSTEVWHLYLTQGLLFGFGGSFLYMSIASVIPQWFTTRRATAMGISTAGSGLGALAMSPMVNFLIIEYGLPWAYRILGFFLLGICTIGTILIKDRVPPSCRKSQPLLKSPIQLSMFKIVNFDLWLLGSVVSLLGYLPGLFYLPKYAADIGLDQTDAANLLAILSAMNAVGRVGLGFIADKIGRLNMFIIISVLSGLFSFVIWPFATSYNILLVFCILWGATSGMYYALAAPITASVVGVDKLASGLSITFIFSSIAAMGTPIAAAIQQITPNNGYIGIQIFSGSVYIIGSIICIILKYRLTGSLLAKY</sequence>
<dbReference type="GO" id="GO:0016020">
    <property type="term" value="C:membrane"/>
    <property type="evidence" value="ECO:0007669"/>
    <property type="project" value="UniProtKB-SubCell"/>
</dbReference>
<name>A0A8H7S9J7_9FUNG</name>
<dbReference type="InterPro" id="IPR036259">
    <property type="entry name" value="MFS_trans_sf"/>
</dbReference>
<feature type="transmembrane region" description="Helical" evidence="3">
    <location>
        <begin position="330"/>
        <end position="351"/>
    </location>
</feature>
<dbReference type="PANTHER" id="PTHR11360">
    <property type="entry name" value="MONOCARBOXYLATE TRANSPORTER"/>
    <property type="match status" value="1"/>
</dbReference>
<dbReference type="SUPFAM" id="SSF103473">
    <property type="entry name" value="MFS general substrate transporter"/>
    <property type="match status" value="1"/>
</dbReference>
<feature type="transmembrane region" description="Helical" evidence="3">
    <location>
        <begin position="157"/>
        <end position="177"/>
    </location>
</feature>
<feature type="transmembrane region" description="Helical" evidence="3">
    <location>
        <begin position="246"/>
        <end position="266"/>
    </location>
</feature>
<evidence type="ECO:0000313" key="6">
    <source>
        <dbReference type="Proteomes" id="UP000646827"/>
    </source>
</evidence>
<feature type="transmembrane region" description="Helical" evidence="3">
    <location>
        <begin position="287"/>
        <end position="310"/>
    </location>
</feature>
<feature type="transmembrane region" description="Helical" evidence="3">
    <location>
        <begin position="183"/>
        <end position="205"/>
    </location>
</feature>
<comment type="similarity">
    <text evidence="2">Belongs to the major facilitator superfamily. Monocarboxylate porter (TC 2.A.1.13) family.</text>
</comment>
<keyword evidence="3" id="KW-1133">Transmembrane helix</keyword>
<evidence type="ECO:0000256" key="2">
    <source>
        <dbReference type="ARBA" id="ARBA00006727"/>
    </source>
</evidence>
<evidence type="ECO:0000313" key="5">
    <source>
        <dbReference type="EMBL" id="KAG2224493.1"/>
    </source>
</evidence>
<feature type="transmembrane region" description="Helical" evidence="3">
    <location>
        <begin position="358"/>
        <end position="378"/>
    </location>
</feature>
<comment type="caution">
    <text evidence="5">The sequence shown here is derived from an EMBL/GenBank/DDBJ whole genome shotgun (WGS) entry which is preliminary data.</text>
</comment>
<dbReference type="Proteomes" id="UP000646827">
    <property type="component" value="Unassembled WGS sequence"/>
</dbReference>
<evidence type="ECO:0000256" key="3">
    <source>
        <dbReference type="SAM" id="Phobius"/>
    </source>
</evidence>
<reference evidence="5 6" key="1">
    <citation type="submission" date="2020-12" db="EMBL/GenBank/DDBJ databases">
        <title>Metabolic potential, ecology and presence of endohyphal bacteria is reflected in genomic diversity of Mucoromycotina.</title>
        <authorList>
            <person name="Muszewska A."/>
            <person name="Okrasinska A."/>
            <person name="Steczkiewicz K."/>
            <person name="Drgas O."/>
            <person name="Orlowska M."/>
            <person name="Perlinska-Lenart U."/>
            <person name="Aleksandrzak-Piekarczyk T."/>
            <person name="Szatraj K."/>
            <person name="Zielenkiewicz U."/>
            <person name="Pilsyk S."/>
            <person name="Malc E."/>
            <person name="Mieczkowski P."/>
            <person name="Kruszewska J.S."/>
            <person name="Biernat P."/>
            <person name="Pawlowska J."/>
        </authorList>
    </citation>
    <scope>NUCLEOTIDE SEQUENCE [LARGE SCALE GENOMIC DNA]</scope>
    <source>
        <strain evidence="5 6">CBS 142.35</strain>
    </source>
</reference>
<accession>A0A8H7S9J7</accession>
<dbReference type="InterPro" id="IPR020846">
    <property type="entry name" value="MFS_dom"/>
</dbReference>
<keyword evidence="6" id="KW-1185">Reference proteome</keyword>
<proteinExistence type="inferred from homology"/>